<accession>A0A0F9C2B0</accession>
<sequence>TIRLHNGSLIEFLGTVKELPMLGAGLQFVVFDEFPGIPYAVWYDIVRPMLIDCRGDSLFIGTVPDPIEYDITPEFIEMYEDALMKRYGYVGFNFPSSCNPYIDKGEIDKQVADLERKGRAIDAKRLYHGKYSREYGLVWPKFNKDIHTVEPFDIPGNWTRGMAVDPHPQKPGNALWVAIDPRGHYWFYREMEFSNDERPLTIPEASYTITMTEATAKEKISGRFIDPTYAKIEHTALGSKSVKDLFRDNGLNFLEGDRTFATFKHRMDDMLVDEPDPTFHIFRSCPNTIRQVSNYTWDSWASRKARSEKGKKDKPKKKDDDYVDCIKMVLNSNLRYIDINQFTAIRSHLESKWRENRIL</sequence>
<dbReference type="AlphaFoldDB" id="A0A0F9C2B0"/>
<evidence type="ECO:0000313" key="1">
    <source>
        <dbReference type="EMBL" id="KKK90811.1"/>
    </source>
</evidence>
<proteinExistence type="predicted"/>
<dbReference type="Gene3D" id="3.30.420.280">
    <property type="match status" value="1"/>
</dbReference>
<evidence type="ECO:0008006" key="2">
    <source>
        <dbReference type="Google" id="ProtNLM"/>
    </source>
</evidence>
<comment type="caution">
    <text evidence="1">The sequence shown here is derived from an EMBL/GenBank/DDBJ whole genome shotgun (WGS) entry which is preliminary data.</text>
</comment>
<dbReference type="EMBL" id="LAZR01048929">
    <property type="protein sequence ID" value="KKK90811.1"/>
    <property type="molecule type" value="Genomic_DNA"/>
</dbReference>
<name>A0A0F9C2B0_9ZZZZ</name>
<gene>
    <name evidence="1" type="ORF">LCGC14_2719240</name>
</gene>
<reference evidence="1" key="1">
    <citation type="journal article" date="2015" name="Nature">
        <title>Complex archaea that bridge the gap between prokaryotes and eukaryotes.</title>
        <authorList>
            <person name="Spang A."/>
            <person name="Saw J.H."/>
            <person name="Jorgensen S.L."/>
            <person name="Zaremba-Niedzwiedzka K."/>
            <person name="Martijn J."/>
            <person name="Lind A.E."/>
            <person name="van Eijk R."/>
            <person name="Schleper C."/>
            <person name="Guy L."/>
            <person name="Ettema T.J."/>
        </authorList>
    </citation>
    <scope>NUCLEOTIDE SEQUENCE</scope>
</reference>
<feature type="non-terminal residue" evidence="1">
    <location>
        <position position="1"/>
    </location>
</feature>
<protein>
    <recommendedName>
        <fullName evidence="2">Terminase large subunit gp17-like C-terminal domain-containing protein</fullName>
    </recommendedName>
</protein>
<organism evidence="1">
    <name type="scientific">marine sediment metagenome</name>
    <dbReference type="NCBI Taxonomy" id="412755"/>
    <lineage>
        <taxon>unclassified sequences</taxon>
        <taxon>metagenomes</taxon>
        <taxon>ecological metagenomes</taxon>
    </lineage>
</organism>